<organism evidence="2 3">
    <name type="scientific">Maritimibacter dapengensis</name>
    <dbReference type="NCBI Taxonomy" id="2836868"/>
    <lineage>
        <taxon>Bacteria</taxon>
        <taxon>Pseudomonadati</taxon>
        <taxon>Pseudomonadota</taxon>
        <taxon>Alphaproteobacteria</taxon>
        <taxon>Rhodobacterales</taxon>
        <taxon>Roseobacteraceae</taxon>
        <taxon>Maritimibacter</taxon>
    </lineage>
</organism>
<dbReference type="Proteomes" id="UP000756530">
    <property type="component" value="Unassembled WGS sequence"/>
</dbReference>
<dbReference type="RefSeq" id="WP_218392219.1">
    <property type="nucleotide sequence ID" value="NZ_JAHUZE010000002.1"/>
</dbReference>
<protein>
    <submittedName>
        <fullName evidence="2">Uncharacterized protein</fullName>
    </submittedName>
</protein>
<gene>
    <name evidence="2" type="ORF">KJP28_09000</name>
</gene>
<accession>A0ABS6T263</accession>
<keyword evidence="1" id="KW-0812">Transmembrane</keyword>
<evidence type="ECO:0000256" key="1">
    <source>
        <dbReference type="SAM" id="Phobius"/>
    </source>
</evidence>
<keyword evidence="1" id="KW-0472">Membrane</keyword>
<keyword evidence="3" id="KW-1185">Reference proteome</keyword>
<proteinExistence type="predicted"/>
<evidence type="ECO:0000313" key="2">
    <source>
        <dbReference type="EMBL" id="MBV7379065.1"/>
    </source>
</evidence>
<sequence length="63" mass="6592">MSAPTTNTERETRRHAPSLFGIAIAVLIGGIMGAAITFTAIDRSDEVAADQPVMGETNDSTTN</sequence>
<reference evidence="2 3" key="1">
    <citation type="submission" date="2021-05" db="EMBL/GenBank/DDBJ databases">
        <title>Culturable bacteria isolated from Daya Bay.</title>
        <authorList>
            <person name="Zheng W."/>
            <person name="Yu S."/>
            <person name="Huang Y."/>
        </authorList>
    </citation>
    <scope>NUCLEOTIDE SEQUENCE [LARGE SCALE GENOMIC DNA]</scope>
    <source>
        <strain evidence="2 3">DP4N28-5</strain>
    </source>
</reference>
<name>A0ABS6T263_9RHOB</name>
<dbReference type="EMBL" id="JAHUZE010000002">
    <property type="protein sequence ID" value="MBV7379065.1"/>
    <property type="molecule type" value="Genomic_DNA"/>
</dbReference>
<keyword evidence="1" id="KW-1133">Transmembrane helix</keyword>
<comment type="caution">
    <text evidence="2">The sequence shown here is derived from an EMBL/GenBank/DDBJ whole genome shotgun (WGS) entry which is preliminary data.</text>
</comment>
<evidence type="ECO:0000313" key="3">
    <source>
        <dbReference type="Proteomes" id="UP000756530"/>
    </source>
</evidence>
<feature type="transmembrane region" description="Helical" evidence="1">
    <location>
        <begin position="20"/>
        <end position="41"/>
    </location>
</feature>